<dbReference type="Proteomes" id="UP000781932">
    <property type="component" value="Unassembled WGS sequence"/>
</dbReference>
<name>A0A9P6IDU7_9PEZI</name>
<sequence length="334" mass="34687">MISQGSLLALSVLSFTTLVSARPENLRGRTYPDTNTCPCVPAPEPITVTSTTTATATRTETVEATAPAIRETTTESQILTLTIVRPPVTETVHISKDHPGETVTVTCTETVSEKPDGSVTTKTQPPSDGEHTSTRGPESNSEVTTKTIPPSDDEHTKTYGTDSDSETKPPHHETTKTPDSTSTESSPAVTSNESTPTAPSGPSSDNTATTTPRSSATTVQSVKPTAPSAKTSEKPTQSSVGDDSSSPPEPTTSKHHCDHWDGNHCVKPTTASESFVTATTTRGARPTGSICPVSVAFITVYNTVTATVYQSGAGTASSTAQANVPRAPTAVGAY</sequence>
<keyword evidence="4" id="KW-1185">Reference proteome</keyword>
<reference evidence="3" key="2">
    <citation type="submission" date="2020-11" db="EMBL/GenBank/DDBJ databases">
        <title>Whole genome sequencing of Colletotrichum sp.</title>
        <authorList>
            <person name="Li H."/>
        </authorList>
    </citation>
    <scope>NUCLEOTIDE SEQUENCE</scope>
    <source>
        <strain evidence="3">CkLH20</strain>
    </source>
</reference>
<feature type="compositionally biased region" description="Polar residues" evidence="1">
    <location>
        <begin position="219"/>
        <end position="243"/>
    </location>
</feature>
<proteinExistence type="predicted"/>
<dbReference type="GeneID" id="62157372"/>
<organism evidence="3 4">
    <name type="scientific">Colletotrichum karsti</name>
    <dbReference type="NCBI Taxonomy" id="1095194"/>
    <lineage>
        <taxon>Eukaryota</taxon>
        <taxon>Fungi</taxon>
        <taxon>Dikarya</taxon>
        <taxon>Ascomycota</taxon>
        <taxon>Pezizomycotina</taxon>
        <taxon>Sordariomycetes</taxon>
        <taxon>Hypocreomycetidae</taxon>
        <taxon>Glomerellales</taxon>
        <taxon>Glomerellaceae</taxon>
        <taxon>Colletotrichum</taxon>
        <taxon>Colletotrichum boninense species complex</taxon>
    </lineage>
</organism>
<feature type="compositionally biased region" description="Basic and acidic residues" evidence="1">
    <location>
        <begin position="165"/>
        <end position="176"/>
    </location>
</feature>
<feature type="compositionally biased region" description="Polar residues" evidence="1">
    <location>
        <begin position="179"/>
        <end position="206"/>
    </location>
</feature>
<dbReference type="RefSeq" id="XP_038749998.1">
    <property type="nucleotide sequence ID" value="XM_038884298.1"/>
</dbReference>
<feature type="signal peptide" evidence="2">
    <location>
        <begin position="1"/>
        <end position="21"/>
    </location>
</feature>
<evidence type="ECO:0000256" key="1">
    <source>
        <dbReference type="SAM" id="MobiDB-lite"/>
    </source>
</evidence>
<feature type="region of interest" description="Disordered" evidence="1">
    <location>
        <begin position="108"/>
        <end position="261"/>
    </location>
</feature>
<dbReference type="OrthoDB" id="4849950at2759"/>
<evidence type="ECO:0000256" key="2">
    <source>
        <dbReference type="SAM" id="SignalP"/>
    </source>
</evidence>
<feature type="chain" id="PRO_5040510538" evidence="2">
    <location>
        <begin position="22"/>
        <end position="334"/>
    </location>
</feature>
<comment type="caution">
    <text evidence="3">The sequence shown here is derived from an EMBL/GenBank/DDBJ whole genome shotgun (WGS) entry which is preliminary data.</text>
</comment>
<dbReference type="EMBL" id="JAATWM020000004">
    <property type="protein sequence ID" value="KAF9880537.1"/>
    <property type="molecule type" value="Genomic_DNA"/>
</dbReference>
<accession>A0A9P6IDU7</accession>
<protein>
    <submittedName>
        <fullName evidence="3">Uncharacterized protein</fullName>
    </submittedName>
</protein>
<gene>
    <name evidence="3" type="ORF">CkaCkLH20_01579</name>
</gene>
<dbReference type="AlphaFoldDB" id="A0A9P6IDU7"/>
<evidence type="ECO:0000313" key="3">
    <source>
        <dbReference type="EMBL" id="KAF9880537.1"/>
    </source>
</evidence>
<evidence type="ECO:0000313" key="4">
    <source>
        <dbReference type="Proteomes" id="UP000781932"/>
    </source>
</evidence>
<feature type="compositionally biased region" description="Low complexity" evidence="1">
    <location>
        <begin position="207"/>
        <end position="218"/>
    </location>
</feature>
<feature type="compositionally biased region" description="Polar residues" evidence="1">
    <location>
        <begin position="134"/>
        <end position="148"/>
    </location>
</feature>
<keyword evidence="2" id="KW-0732">Signal</keyword>
<reference evidence="3" key="1">
    <citation type="submission" date="2020-03" db="EMBL/GenBank/DDBJ databases">
        <authorList>
            <person name="He L."/>
        </authorList>
    </citation>
    <scope>NUCLEOTIDE SEQUENCE</scope>
    <source>
        <strain evidence="3">CkLH20</strain>
    </source>
</reference>